<dbReference type="InterPro" id="IPR000014">
    <property type="entry name" value="PAS"/>
</dbReference>
<keyword evidence="7" id="KW-0157">Chromophore</keyword>
<keyword evidence="4" id="KW-0600">Photoreceptor protein</keyword>
<dbReference type="InterPro" id="IPR036890">
    <property type="entry name" value="HATPase_C_sf"/>
</dbReference>
<evidence type="ECO:0000259" key="13">
    <source>
        <dbReference type="PROSITE" id="PS50046"/>
    </source>
</evidence>
<dbReference type="PANTHER" id="PTHR47926:SF390">
    <property type="entry name" value="TETRATRICOPEPTIDE REPEAT-LIKE SUPERFAMILY PROTEIN"/>
    <property type="match status" value="1"/>
</dbReference>
<dbReference type="PROSITE" id="PS51375">
    <property type="entry name" value="PPR"/>
    <property type="match status" value="8"/>
</dbReference>
<dbReference type="GO" id="GO:0006355">
    <property type="term" value="P:regulation of DNA-templated transcription"/>
    <property type="evidence" value="ECO:0007669"/>
    <property type="project" value="InterPro"/>
</dbReference>
<dbReference type="InterPro" id="IPR032867">
    <property type="entry name" value="DYW_dom"/>
</dbReference>
<gene>
    <name evidence="16" type="ORF">DVH24_032486</name>
</gene>
<dbReference type="InterPro" id="IPR011990">
    <property type="entry name" value="TPR-like_helical_dom_sf"/>
</dbReference>
<dbReference type="PROSITE" id="PS50109">
    <property type="entry name" value="HIS_KIN"/>
    <property type="match status" value="1"/>
</dbReference>
<dbReference type="InterPro" id="IPR013515">
    <property type="entry name" value="Phytochrome_cen-reg"/>
</dbReference>
<dbReference type="GO" id="GO:0003723">
    <property type="term" value="F:RNA binding"/>
    <property type="evidence" value="ECO:0007669"/>
    <property type="project" value="InterPro"/>
</dbReference>
<dbReference type="Gene3D" id="1.10.287.130">
    <property type="match status" value="1"/>
</dbReference>
<comment type="caution">
    <text evidence="16">The sequence shown here is derived from an EMBL/GenBank/DDBJ whole genome shotgun (WGS) entry which is preliminary data.</text>
</comment>
<evidence type="ECO:0000256" key="8">
    <source>
        <dbReference type="ARBA" id="ARBA00023015"/>
    </source>
</evidence>
<proteinExistence type="inferred from homology"/>
<dbReference type="GO" id="GO:0000155">
    <property type="term" value="F:phosphorelay sensor kinase activity"/>
    <property type="evidence" value="ECO:0007669"/>
    <property type="project" value="InterPro"/>
</dbReference>
<dbReference type="InterPro" id="IPR013516">
    <property type="entry name" value="Phyto_chromo_BS"/>
</dbReference>
<organism evidence="16 17">
    <name type="scientific">Malus domestica</name>
    <name type="common">Apple</name>
    <name type="synonym">Pyrus malus</name>
    <dbReference type="NCBI Taxonomy" id="3750"/>
    <lineage>
        <taxon>Eukaryota</taxon>
        <taxon>Viridiplantae</taxon>
        <taxon>Streptophyta</taxon>
        <taxon>Embryophyta</taxon>
        <taxon>Tracheophyta</taxon>
        <taxon>Spermatophyta</taxon>
        <taxon>Magnoliopsida</taxon>
        <taxon>eudicotyledons</taxon>
        <taxon>Gunneridae</taxon>
        <taxon>Pentapetalae</taxon>
        <taxon>rosids</taxon>
        <taxon>fabids</taxon>
        <taxon>Rosales</taxon>
        <taxon>Rosaceae</taxon>
        <taxon>Amygdaloideae</taxon>
        <taxon>Maleae</taxon>
        <taxon>Malus</taxon>
    </lineage>
</organism>
<dbReference type="GO" id="GO:0009881">
    <property type="term" value="F:photoreceptor activity"/>
    <property type="evidence" value="ECO:0007669"/>
    <property type="project" value="UniProtKB-KW"/>
</dbReference>
<dbReference type="Pfam" id="PF02518">
    <property type="entry name" value="HATPase_c"/>
    <property type="match status" value="1"/>
</dbReference>
<dbReference type="InterPro" id="IPR003018">
    <property type="entry name" value="GAF"/>
</dbReference>
<dbReference type="EMBL" id="RDQH01000335">
    <property type="protein sequence ID" value="RXH90129.1"/>
    <property type="molecule type" value="Genomic_DNA"/>
</dbReference>
<dbReference type="Gene3D" id="3.30.450.20">
    <property type="entry name" value="PAS domain"/>
    <property type="match status" value="3"/>
</dbReference>
<dbReference type="FunFam" id="1.25.40.10:FF:000425">
    <property type="entry name" value="Pentatricopeptide repeat-containing protein At3g26540"/>
    <property type="match status" value="1"/>
</dbReference>
<dbReference type="Gene3D" id="3.30.450.40">
    <property type="match status" value="1"/>
</dbReference>
<dbReference type="Pfam" id="PF14432">
    <property type="entry name" value="DYW_deaminase"/>
    <property type="match status" value="1"/>
</dbReference>
<evidence type="ECO:0000256" key="7">
    <source>
        <dbReference type="ARBA" id="ARBA00022991"/>
    </source>
</evidence>
<dbReference type="Pfam" id="PF00360">
    <property type="entry name" value="PHY"/>
    <property type="match status" value="1"/>
</dbReference>
<dbReference type="InterPro" id="IPR029016">
    <property type="entry name" value="GAF-like_dom_sf"/>
</dbReference>
<dbReference type="FunFam" id="1.25.40.10:FF:000366">
    <property type="entry name" value="Pentatricopeptide (PPR) repeat-containing protein"/>
    <property type="match status" value="1"/>
</dbReference>
<dbReference type="GO" id="GO:0009451">
    <property type="term" value="P:RNA modification"/>
    <property type="evidence" value="ECO:0007669"/>
    <property type="project" value="InterPro"/>
</dbReference>
<dbReference type="InterPro" id="IPR035965">
    <property type="entry name" value="PAS-like_dom_sf"/>
</dbReference>
<keyword evidence="17" id="KW-1185">Reference proteome</keyword>
<dbReference type="InterPro" id="IPR001294">
    <property type="entry name" value="Phytochrome"/>
</dbReference>
<keyword evidence="5" id="KW-0716">Sensory transduction</keyword>
<name>A0A498J2Y5_MALDO</name>
<keyword evidence="9" id="KW-0804">Transcription</keyword>
<reference evidence="16 17" key="1">
    <citation type="submission" date="2018-10" db="EMBL/GenBank/DDBJ databases">
        <title>A high-quality apple genome assembly.</title>
        <authorList>
            <person name="Hu J."/>
        </authorList>
    </citation>
    <scope>NUCLEOTIDE SEQUENCE [LARGE SCALE GENOMIC DNA]</scope>
    <source>
        <strain evidence="17">cv. HFTH1</strain>
        <tissue evidence="16">Young leaf</tissue>
    </source>
</reference>
<dbReference type="InterPro" id="IPR003594">
    <property type="entry name" value="HATPase_dom"/>
</dbReference>
<evidence type="ECO:0000313" key="16">
    <source>
        <dbReference type="EMBL" id="RXH90129.1"/>
    </source>
</evidence>
<evidence type="ECO:0000256" key="11">
    <source>
        <dbReference type="PROSITE-ProRule" id="PRU00708"/>
    </source>
</evidence>
<evidence type="ECO:0000256" key="1">
    <source>
        <dbReference type="ARBA" id="ARBA00002479"/>
    </source>
</evidence>
<dbReference type="InterPro" id="IPR002885">
    <property type="entry name" value="PPR_rpt"/>
</dbReference>
<dbReference type="Pfam" id="PF00989">
    <property type="entry name" value="PAS"/>
    <property type="match status" value="2"/>
</dbReference>
<dbReference type="FunFam" id="1.25.40.10:FF:000196">
    <property type="entry name" value="Pentatricopeptide repeat-containing protein At4g14850"/>
    <property type="match status" value="1"/>
</dbReference>
<dbReference type="InterPro" id="IPR016132">
    <property type="entry name" value="Phyto_chromo_attachment"/>
</dbReference>
<dbReference type="FunFam" id="3.30.450.270:FF:000001">
    <property type="entry name" value="Phytochrome"/>
    <property type="match status" value="1"/>
</dbReference>
<evidence type="ECO:0000256" key="2">
    <source>
        <dbReference type="ARBA" id="ARBA00006643"/>
    </source>
</evidence>
<feature type="domain" description="PAS" evidence="15">
    <location>
        <begin position="619"/>
        <end position="689"/>
    </location>
</feature>
<dbReference type="PANTHER" id="PTHR47926">
    <property type="entry name" value="PENTATRICOPEPTIDE REPEAT-CONTAINING PROTEIN"/>
    <property type="match status" value="1"/>
</dbReference>
<dbReference type="GO" id="GO:0008270">
    <property type="term" value="F:zinc ion binding"/>
    <property type="evidence" value="ECO:0007669"/>
    <property type="project" value="InterPro"/>
</dbReference>
<dbReference type="SMART" id="SM00065">
    <property type="entry name" value="GAF"/>
    <property type="match status" value="1"/>
</dbReference>
<dbReference type="Pfam" id="PF01590">
    <property type="entry name" value="GAF"/>
    <property type="match status" value="1"/>
</dbReference>
<dbReference type="Proteomes" id="UP000290289">
    <property type="component" value="Chromosome 9"/>
</dbReference>
<evidence type="ECO:0008006" key="18">
    <source>
        <dbReference type="Google" id="ProtNLM"/>
    </source>
</evidence>
<dbReference type="Pfam" id="PF01535">
    <property type="entry name" value="PPR"/>
    <property type="match status" value="6"/>
</dbReference>
<dbReference type="SUPFAM" id="SSF55781">
    <property type="entry name" value="GAF domain-like"/>
    <property type="match status" value="2"/>
</dbReference>
<dbReference type="SMART" id="SM00091">
    <property type="entry name" value="PAS"/>
    <property type="match status" value="2"/>
</dbReference>
<comment type="similarity">
    <text evidence="3">Belongs to the phytochrome family.</text>
</comment>
<dbReference type="Pfam" id="PF08446">
    <property type="entry name" value="PAS_2"/>
    <property type="match status" value="1"/>
</dbReference>
<dbReference type="Pfam" id="PF13041">
    <property type="entry name" value="PPR_2"/>
    <property type="match status" value="3"/>
</dbReference>
<dbReference type="InterPro" id="IPR046848">
    <property type="entry name" value="E_motif"/>
</dbReference>
<evidence type="ECO:0000256" key="3">
    <source>
        <dbReference type="ARBA" id="ARBA00008235"/>
    </source>
</evidence>
<evidence type="ECO:0000256" key="9">
    <source>
        <dbReference type="ARBA" id="ARBA00023163"/>
    </source>
</evidence>
<keyword evidence="10" id="KW-0675">Receptor</keyword>
<dbReference type="InterPro" id="IPR013654">
    <property type="entry name" value="PAS_2"/>
</dbReference>
<feature type="repeat" description="PPR" evidence="11">
    <location>
        <begin position="1264"/>
        <end position="1294"/>
    </location>
</feature>
<evidence type="ECO:0000256" key="12">
    <source>
        <dbReference type="SAM" id="MobiDB-lite"/>
    </source>
</evidence>
<dbReference type="Pfam" id="PF20430">
    <property type="entry name" value="Eplus_motif"/>
    <property type="match status" value="1"/>
</dbReference>
<evidence type="ECO:0000256" key="4">
    <source>
        <dbReference type="ARBA" id="ARBA00022543"/>
    </source>
</evidence>
<dbReference type="InterPro" id="IPR003661">
    <property type="entry name" value="HisK_dim/P_dom"/>
</dbReference>
<evidence type="ECO:0000256" key="10">
    <source>
        <dbReference type="ARBA" id="ARBA00023170"/>
    </source>
</evidence>
<dbReference type="Gene3D" id="3.30.450.270">
    <property type="match status" value="1"/>
</dbReference>
<protein>
    <recommendedName>
        <fullName evidence="18">Phytochrome</fullName>
    </recommendedName>
</protein>
<evidence type="ECO:0000256" key="5">
    <source>
        <dbReference type="ARBA" id="ARBA00022606"/>
    </source>
</evidence>
<comment type="similarity">
    <text evidence="2">Belongs to the PPR family. PCMP-H subfamily.</text>
</comment>
<dbReference type="PRINTS" id="PR01033">
    <property type="entry name" value="PHYTOCHROME"/>
</dbReference>
<feature type="repeat" description="PPR" evidence="11">
    <location>
        <begin position="1815"/>
        <end position="1849"/>
    </location>
</feature>
<dbReference type="GO" id="GO:0009584">
    <property type="term" value="P:detection of visible light"/>
    <property type="evidence" value="ECO:0007669"/>
    <property type="project" value="InterPro"/>
</dbReference>
<dbReference type="NCBIfam" id="TIGR00756">
    <property type="entry name" value="PPR"/>
    <property type="match status" value="3"/>
</dbReference>
<dbReference type="STRING" id="3750.A0A498J2Y5"/>
<dbReference type="SUPFAM" id="SSF55785">
    <property type="entry name" value="PYP-like sensor domain (PAS domain)"/>
    <property type="match status" value="3"/>
</dbReference>
<dbReference type="InterPro" id="IPR046960">
    <property type="entry name" value="PPR_At4g14850-like_plant"/>
</dbReference>
<keyword evidence="6" id="KW-0677">Repeat</keyword>
<dbReference type="CDD" id="cd00082">
    <property type="entry name" value="HisKA"/>
    <property type="match status" value="1"/>
</dbReference>
<feature type="repeat" description="PPR" evidence="11">
    <location>
        <begin position="1399"/>
        <end position="1433"/>
    </location>
</feature>
<feature type="region of interest" description="Disordered" evidence="12">
    <location>
        <begin position="1"/>
        <end position="29"/>
    </location>
</feature>
<dbReference type="InterPro" id="IPR005467">
    <property type="entry name" value="His_kinase_dom"/>
</dbReference>
<sequence length="2224" mass="247208">MEGREMSSASLNKMDSSRSSSSQSKPGVHLFSQTPVDAKLDIDFRESQQFFDYSASVDCNISSSTSKIPSSTVSAYLRSMQRGSLIQPFGCLIAVDEKNFTVLAYSENAPEMLDLAPHAVPNIEQQEALTFGADVQTLFQSSGAAALHKAAQFGEVNLLNPILVHSKTSGKPFYAILHRVDVGLVIDLEPVSPADVPVTAAGALKSYKLAAKAISKLQSLPSGDISLLCDVIVKEVSDLTGYDRIMVYKFHEDEHGEVIAECHQPDLEPYLGFHFPATDIPHASRFLFMRNKVRMICDCLAPPVKVIQDKKLAQPLSLCGSTLRSPHGCHALYMKSMSSIASLVMSVTINDDVDEMDSDQRKGRRKLWGLVVCHHTSPRFVPFPLRYACEFLIQVFGVQISKEVELAAQSREKHILKIQTLLCDMLMRDSPVGIVTQSPNVMDLVKCDGAALYYRKKLWLLGVTPTEAQIEDIAEWLLKYHSGSTGLTTDSLMEAGYLGASALGDEVCGMAAIKITSKDFLFWFRSHTAKEIKWGGAKHDPDDKDDGRKMHPRSSFKAFLEVVKRRSVPWEDIEMDVIHSLQLILRGSLPDEPVDDSKVIVKAPSVDDRIQRVDELRIVTNEMVRLIETAVVPIFAVDASGTINGWNTKASELTGLAVEQAIGMPLVDIVGDDSIEVVKDMLSFALQGVEKKNVEIKLKTFGHQESNSFVILVVNSCCSRDIKEDVVGVCFVSQDLTKEKLGMDKYTRLLGDYVGIVRSPSALIPPIFMTDENFRCLEWNDAMQKLSGLRREEAVDRMLIGEVFTVKNFGCRVKGHDTLTKLSILLNGVITGENVSKLHFGFYDQQGNYVEALLSANKRIDALGKITGVLFFLHVASPELMYAMQMQRASEQAAADSIKKLAYVRQEIKKPLSGIMLMHNLMGSSDLNEEQKQLLRKRRLCQDQLAKIVDDTDLESIEECYMELNSSEFNLGETVEVVIYQVMVLSQERQVKVIHDSPAEVSSMLLYGDNLRLQQILSDFLTNTLLFTPASEGLSIGLRVTPKKERIGMKMHIVHLEFRITHPAPGIPDDLIQEMFHNSHRVSKEGLGLQMSKNLVKIMNGTVDTKIFEANTDQVQRKTSWDQSLYSSASSSFFIKSFRVPALSSLYTTSSRDLERGGFGCLNRKLPHRSNPALTTSAAASPAVLSPPRASLFFQSQNPTRHLIPFKSLADQYTSSEPQIKTQDLDHASTGAYGYLATRFRDSRTSNDAQNFHLQICKLGFANDLFLCNTLINVYVRSGALVEAGMLFEEMPDKNSVTWACLISGYTQNGMPNEACAHFKRMVSGGFSPSPYAFGSVLRACQESGPSKLKFGMQTHGLISKTDHASDMVMANVLMSMYGKCMGPVDDAYRVFCEIKIRNSISWNSIISVYCQRGDAVSAYKLFSSMQKDGVGFNLKPNEYTFGSLITAVCSLADSGLSLLQQMLTRIKKSGILQDLYVGSALVSGFAKFGLIDYARNIFEQMSQRNAVSMNGLMVALVRQKRGEEATEVFMEMKDLVGTNLDSLVVLLSSFPEFLVLEEGKRRGREVHAYVIGAGLIYRKVAIGNGLVNMYAKCGAINDACSVFRHMADKDLISWNSLISGLDQNERFEDAVVNFRDMRRSELMPSNFTLISALSSCASLGWIMLGQQIHCEALKLGLDFDVSVSNALLALYSDTGYLSECRNVFFLMPEYDQVSWNSIIGALAGSEASVSEAVQYFLDMMQSGWELNRVTLLSILSAVSSLSLPELGQQIHAVVLKYNAIEDCAIENALITFYGKCGGIDDCERIFSRMSERRDEISWNAMISGYIHNELLPKAMGLVWFMMQRGQRLDSFTFATVLSACASIATLERGMEVHACGIRACLESDVVVGSALVDMYSKCGRIDYASRFFESMPVRNAYSWNSLISGFARNGQGQEALRLFAQMKQQGQMPDHVTFVGVLSACSHAGMVDEGFHHFESMTKVHGLAPRMEHFSCMVDLLGRAGKLNMIEDFIHIMPMKPNVLIWRTVLGACGRASGRNTELGRRAAEMLLELEPQNATNYVLLANMYASGGKWDDVAKARMAMRKASAKKEAGCSWVTMKDGVHVFVAGDKSHPEKDLIYDKLKELNGKMRDAGYVPETKFALYDLEQENKEELLSYHSEKLAVAYVLTRPSQLPIRIMKNLRVCGDCHTAFKYISKIVGRQIVLRDSNRFHHFADGKCSCGDYW</sequence>
<feature type="repeat" description="PPR" evidence="11">
    <location>
        <begin position="1916"/>
        <end position="1950"/>
    </location>
</feature>
<dbReference type="InterPro" id="IPR013767">
    <property type="entry name" value="PAS_fold"/>
</dbReference>
<comment type="function">
    <text evidence="1">Regulatory photoreceptor which exists in two forms that are reversibly interconvertible by light: the Pr form that absorbs maximally in the red region of the spectrum and the Pfr form that absorbs maximally in the far-red region. Photoconversion of Pr to Pfr induces an array of morphogenic responses, whereas reconversion of Pfr to Pr cancels the induction of those responses. Pfr controls the expression of a number of nuclear genes including those encoding the small subunit of ribulose-bisphosphate carboxylase, chlorophyll A/B binding protein, protochlorophyllide reductase, rRNA, etc. It also controls the expression of its own gene(s) in a negative feedback fashion.</text>
</comment>
<keyword evidence="8" id="KW-0805">Transcription regulation</keyword>
<evidence type="ECO:0000313" key="17">
    <source>
        <dbReference type="Proteomes" id="UP000290289"/>
    </source>
</evidence>
<dbReference type="InterPro" id="IPR046849">
    <property type="entry name" value="E2_motif"/>
</dbReference>
<dbReference type="Gene3D" id="3.30.565.10">
    <property type="entry name" value="Histidine kinase-like ATPase, C-terminal domain"/>
    <property type="match status" value="1"/>
</dbReference>
<feature type="domain" description="PAS" evidence="15">
    <location>
        <begin position="761"/>
        <end position="804"/>
    </location>
</feature>
<dbReference type="PROSITE" id="PS00245">
    <property type="entry name" value="PHYTOCHROME_1"/>
    <property type="match status" value="1"/>
</dbReference>
<dbReference type="SMART" id="SM00388">
    <property type="entry name" value="HisKA"/>
    <property type="match status" value="1"/>
</dbReference>
<dbReference type="SUPFAM" id="SSF55874">
    <property type="entry name" value="ATPase domain of HSP90 chaperone/DNA topoisomerase II/histidine kinase"/>
    <property type="match status" value="1"/>
</dbReference>
<feature type="domain" description="Histidine kinase" evidence="14">
    <location>
        <begin position="903"/>
        <end position="1103"/>
    </location>
</feature>
<dbReference type="NCBIfam" id="TIGR00229">
    <property type="entry name" value="sensory_box"/>
    <property type="match status" value="1"/>
</dbReference>
<dbReference type="FunFam" id="3.30.450.20:FF:000039">
    <property type="entry name" value="Phytochrome"/>
    <property type="match status" value="1"/>
</dbReference>
<dbReference type="CDD" id="cd00130">
    <property type="entry name" value="PAS"/>
    <property type="match status" value="2"/>
</dbReference>
<feature type="repeat" description="PPR" evidence="11">
    <location>
        <begin position="1611"/>
        <end position="1645"/>
    </location>
</feature>
<dbReference type="InterPro" id="IPR043150">
    <property type="entry name" value="Phytochrome_PHY_sf"/>
</dbReference>
<dbReference type="FunFam" id="1.25.40.10:FF:000381">
    <property type="entry name" value="Pentatricopeptide repeat-containing protein"/>
    <property type="match status" value="2"/>
</dbReference>
<dbReference type="Pfam" id="PF00512">
    <property type="entry name" value="HisKA"/>
    <property type="match status" value="1"/>
</dbReference>
<feature type="domain" description="Phytochrome chromophore attachment site" evidence="13">
    <location>
        <begin position="224"/>
        <end position="394"/>
    </location>
</feature>
<dbReference type="Gene3D" id="1.25.40.10">
    <property type="entry name" value="Tetratricopeptide repeat domain"/>
    <property type="match status" value="8"/>
</dbReference>
<feature type="repeat" description="PPR" evidence="11">
    <location>
        <begin position="1712"/>
        <end position="1747"/>
    </location>
</feature>
<feature type="repeat" description="PPR" evidence="11">
    <location>
        <begin position="1475"/>
        <end position="1509"/>
    </location>
</feature>
<dbReference type="PROSITE" id="PS50046">
    <property type="entry name" value="PHYTOCHROME_2"/>
    <property type="match status" value="1"/>
</dbReference>
<evidence type="ECO:0000256" key="6">
    <source>
        <dbReference type="ARBA" id="ARBA00022737"/>
    </source>
</evidence>
<accession>A0A498J2Y5</accession>
<dbReference type="SMART" id="SM00387">
    <property type="entry name" value="HATPase_c"/>
    <property type="match status" value="1"/>
</dbReference>
<evidence type="ECO:0000259" key="15">
    <source>
        <dbReference type="PROSITE" id="PS50112"/>
    </source>
</evidence>
<dbReference type="FunFam" id="1.25.40.10:FF:000031">
    <property type="entry name" value="Pentatricopeptide repeat-containing protein mitochondrial"/>
    <property type="match status" value="1"/>
</dbReference>
<evidence type="ECO:0000259" key="14">
    <source>
        <dbReference type="PROSITE" id="PS50109"/>
    </source>
</evidence>
<feature type="repeat" description="PPR" evidence="11">
    <location>
        <begin position="1295"/>
        <end position="1329"/>
    </location>
</feature>
<dbReference type="PROSITE" id="PS50112">
    <property type="entry name" value="PAS"/>
    <property type="match status" value="2"/>
</dbReference>
<dbReference type="Pfam" id="PF20431">
    <property type="entry name" value="E_motif"/>
    <property type="match status" value="1"/>
</dbReference>